<keyword evidence="1" id="KW-0812">Transmembrane</keyword>
<dbReference type="RefSeq" id="YP_009902331.1">
    <property type="nucleotide sequence ID" value="NC_049832.1"/>
</dbReference>
<accession>A0A679F287</accession>
<name>A0A679F287_9CAUD</name>
<keyword evidence="3" id="KW-1185">Reference proteome</keyword>
<evidence type="ECO:0000313" key="3">
    <source>
        <dbReference type="Proteomes" id="UP000463906"/>
    </source>
</evidence>
<evidence type="ECO:0000313" key="2">
    <source>
        <dbReference type="EMBL" id="BBU41790.1"/>
    </source>
</evidence>
<dbReference type="GeneID" id="56134586"/>
<dbReference type="Proteomes" id="UP000463906">
    <property type="component" value="Segment"/>
</dbReference>
<dbReference type="EMBL" id="LC516895">
    <property type="protein sequence ID" value="BBU41790.1"/>
    <property type="molecule type" value="Genomic_DNA"/>
</dbReference>
<reference evidence="2 3" key="1">
    <citation type="submission" date="2020-01" db="EMBL/GenBank/DDBJ databases">
        <title>Isolation, characterization and genomic analysis of lytic bacteriophage vB_EcoS-DELF2 infecting Escherichia coli.</title>
        <authorList>
            <person name="Soleimani-Delfan A."/>
            <person name="Bouzari M."/>
            <person name="Wang R."/>
        </authorList>
    </citation>
    <scope>NUCLEOTIDE SEQUENCE [LARGE SCALE GENOMIC DNA]</scope>
    <source>
        <strain evidence="3">vB_EcoS-DELF2</strain>
    </source>
</reference>
<keyword evidence="1" id="KW-0472">Membrane</keyword>
<proteinExistence type="predicted"/>
<dbReference type="KEGG" id="vg:56134586"/>
<sequence length="40" mass="4701">MNSFMPDFKNWKNEPPSFQELLFCLLVLTLSLKGVLWLLS</sequence>
<feature type="transmembrane region" description="Helical" evidence="1">
    <location>
        <begin position="21"/>
        <end position="39"/>
    </location>
</feature>
<evidence type="ECO:0000256" key="1">
    <source>
        <dbReference type="SAM" id="Phobius"/>
    </source>
</evidence>
<keyword evidence="1" id="KW-1133">Transmembrane helix</keyword>
<organism evidence="2 3">
    <name type="scientific">Escherichia phage vB_EcoS-DELF2</name>
    <dbReference type="NCBI Taxonomy" id="2697005"/>
    <lineage>
        <taxon>Viruses</taxon>
        <taxon>Duplodnaviria</taxon>
        <taxon>Heunggongvirae</taxon>
        <taxon>Uroviricota</taxon>
        <taxon>Caudoviricetes</taxon>
        <taxon>Drexlerviridae</taxon>
        <taxon>Tunavirinae</taxon>
        <taxon>Tunavirus</taxon>
        <taxon>Tunavirus DELF2</taxon>
    </lineage>
</organism>
<protein>
    <submittedName>
        <fullName evidence="2">Uncharacterized protein</fullName>
    </submittedName>
</protein>